<feature type="signal peptide" evidence="1">
    <location>
        <begin position="1"/>
        <end position="32"/>
    </location>
</feature>
<evidence type="ECO:0000313" key="4">
    <source>
        <dbReference type="Proteomes" id="UP001144280"/>
    </source>
</evidence>
<dbReference type="InterPro" id="IPR041127">
    <property type="entry name" value="PET_hydrolase/cutinase-like"/>
</dbReference>
<feature type="chain" id="PRO_5046026466" evidence="1">
    <location>
        <begin position="33"/>
        <end position="282"/>
    </location>
</feature>
<dbReference type="Proteomes" id="UP001144280">
    <property type="component" value="Unassembled WGS sequence"/>
</dbReference>
<dbReference type="InterPro" id="IPR029058">
    <property type="entry name" value="AB_hydrolase_fold"/>
</dbReference>
<protein>
    <submittedName>
        <fullName evidence="3">Lipase</fullName>
    </submittedName>
</protein>
<name>A0ABQ5QYD1_9ACTN</name>
<organism evidence="3 4">
    <name type="scientific">Phytohabitans aurantiacus</name>
    <dbReference type="NCBI Taxonomy" id="3016789"/>
    <lineage>
        <taxon>Bacteria</taxon>
        <taxon>Bacillati</taxon>
        <taxon>Actinomycetota</taxon>
        <taxon>Actinomycetes</taxon>
        <taxon>Micromonosporales</taxon>
        <taxon>Micromonosporaceae</taxon>
    </lineage>
</organism>
<evidence type="ECO:0000313" key="3">
    <source>
        <dbReference type="EMBL" id="GLH99558.1"/>
    </source>
</evidence>
<dbReference type="Pfam" id="PF12740">
    <property type="entry name" value="PETase"/>
    <property type="match status" value="1"/>
</dbReference>
<gene>
    <name evidence="3" type="ORF">Pa4123_48340</name>
</gene>
<feature type="domain" description="PET hydrolase/cutinase-like" evidence="2">
    <location>
        <begin position="31"/>
        <end position="276"/>
    </location>
</feature>
<dbReference type="Gene3D" id="3.40.50.1820">
    <property type="entry name" value="alpha/beta hydrolase"/>
    <property type="match status" value="1"/>
</dbReference>
<dbReference type="RefSeq" id="WP_281899288.1">
    <property type="nucleotide sequence ID" value="NZ_BSDI01000024.1"/>
</dbReference>
<proteinExistence type="predicted"/>
<sequence>MKLHRRRGIVTSLALMLATTVGAIGIATPAVADEIGQAPTAANITGNGSFAVTSAAVTGASGFGGGTVYYPTTAGTYPVVAIAPGFTQAWSAIQWLGPRLSSWGFVVVGINTNSSLDFPASRGTQLLAALNWAVASAPAAVTSRADGTRRGVAGYSMGGGGTLEALSQDTTGAVKAGVPMAPWHTDTTWQQVTEPVFILGGQNDSTAPVASHAKPMYNSLGGPKTYVELAGAPHSFPRTDNATTSRALVSWFKRWLNGDARFTPFTCGFTGTAISAYQTTAC</sequence>
<reference evidence="3" key="1">
    <citation type="submission" date="2022-12" db="EMBL/GenBank/DDBJ databases">
        <title>New Phytohabitans aurantiacus sp. RD004123 nov., an actinomycete isolated from soil.</title>
        <authorList>
            <person name="Triningsih D.W."/>
            <person name="Harunari E."/>
            <person name="Igarashi Y."/>
        </authorList>
    </citation>
    <scope>NUCLEOTIDE SEQUENCE</scope>
    <source>
        <strain evidence="3">RD004123</strain>
    </source>
</reference>
<evidence type="ECO:0000259" key="2">
    <source>
        <dbReference type="Pfam" id="PF12740"/>
    </source>
</evidence>
<comment type="caution">
    <text evidence="3">The sequence shown here is derived from an EMBL/GenBank/DDBJ whole genome shotgun (WGS) entry which is preliminary data.</text>
</comment>
<dbReference type="EMBL" id="BSDI01000024">
    <property type="protein sequence ID" value="GLH99558.1"/>
    <property type="molecule type" value="Genomic_DNA"/>
</dbReference>
<keyword evidence="1" id="KW-0732">Signal</keyword>
<keyword evidence="4" id="KW-1185">Reference proteome</keyword>
<accession>A0ABQ5QYD1</accession>
<dbReference type="SUPFAM" id="SSF53474">
    <property type="entry name" value="alpha/beta-Hydrolases"/>
    <property type="match status" value="1"/>
</dbReference>
<evidence type="ECO:0000256" key="1">
    <source>
        <dbReference type="SAM" id="SignalP"/>
    </source>
</evidence>